<protein>
    <submittedName>
        <fullName evidence="1">Uncharacterized protein</fullName>
    </submittedName>
</protein>
<sequence length="68" mass="7802">MAKIAYEDPDDPDGRAEVNVDADQISESGKVRGVRLRLDDGRYLHIPSTRVYWIEMREEEGKVDYSST</sequence>
<evidence type="ECO:0000313" key="1">
    <source>
        <dbReference type="EMBL" id="MFC6824524.1"/>
    </source>
</evidence>
<dbReference type="RefSeq" id="WP_379693562.1">
    <property type="nucleotide sequence ID" value="NZ_JBHSXH010000009.1"/>
</dbReference>
<dbReference type="Proteomes" id="UP001596408">
    <property type="component" value="Unassembled WGS sequence"/>
</dbReference>
<gene>
    <name evidence="1" type="ORF">ACFQEV_05875</name>
</gene>
<organism evidence="1 2">
    <name type="scientific">Halopelagius fulvigenes</name>
    <dbReference type="NCBI Taxonomy" id="1198324"/>
    <lineage>
        <taxon>Archaea</taxon>
        <taxon>Methanobacteriati</taxon>
        <taxon>Methanobacteriota</taxon>
        <taxon>Stenosarchaea group</taxon>
        <taxon>Halobacteria</taxon>
        <taxon>Halobacteriales</taxon>
        <taxon>Haloferacaceae</taxon>
    </lineage>
</organism>
<dbReference type="AlphaFoldDB" id="A0ABD5U0A9"/>
<comment type="caution">
    <text evidence="1">The sequence shown here is derived from an EMBL/GenBank/DDBJ whole genome shotgun (WGS) entry which is preliminary data.</text>
</comment>
<accession>A0ABD5U0A9</accession>
<dbReference type="EMBL" id="JBHSXH010000009">
    <property type="protein sequence ID" value="MFC6824524.1"/>
    <property type="molecule type" value="Genomic_DNA"/>
</dbReference>
<name>A0ABD5U0A9_9EURY</name>
<evidence type="ECO:0000313" key="2">
    <source>
        <dbReference type="Proteomes" id="UP001596408"/>
    </source>
</evidence>
<proteinExistence type="predicted"/>
<keyword evidence="2" id="KW-1185">Reference proteome</keyword>
<reference evidence="1 2" key="1">
    <citation type="journal article" date="2019" name="Int. J. Syst. Evol. Microbiol.">
        <title>The Global Catalogue of Microorganisms (GCM) 10K type strain sequencing project: providing services to taxonomists for standard genome sequencing and annotation.</title>
        <authorList>
            <consortium name="The Broad Institute Genomics Platform"/>
            <consortium name="The Broad Institute Genome Sequencing Center for Infectious Disease"/>
            <person name="Wu L."/>
            <person name="Ma J."/>
        </authorList>
    </citation>
    <scope>NUCLEOTIDE SEQUENCE [LARGE SCALE GENOMIC DNA]</scope>
    <source>
        <strain evidence="1 2">YIM 94188</strain>
    </source>
</reference>